<evidence type="ECO:0000313" key="1">
    <source>
        <dbReference type="EMBL" id="KAH3824539.1"/>
    </source>
</evidence>
<keyword evidence="2" id="KW-1185">Reference proteome</keyword>
<proteinExistence type="predicted"/>
<evidence type="ECO:0000313" key="2">
    <source>
        <dbReference type="Proteomes" id="UP000828390"/>
    </source>
</evidence>
<protein>
    <submittedName>
        <fullName evidence="1">Uncharacterized protein</fullName>
    </submittedName>
</protein>
<reference evidence="1" key="2">
    <citation type="submission" date="2020-11" db="EMBL/GenBank/DDBJ databases">
        <authorList>
            <person name="McCartney M.A."/>
            <person name="Auch B."/>
            <person name="Kono T."/>
            <person name="Mallez S."/>
            <person name="Becker A."/>
            <person name="Gohl D.M."/>
            <person name="Silverstein K.A.T."/>
            <person name="Koren S."/>
            <person name="Bechman K.B."/>
            <person name="Herman A."/>
            <person name="Abrahante J.E."/>
            <person name="Garbe J."/>
        </authorList>
    </citation>
    <scope>NUCLEOTIDE SEQUENCE</scope>
    <source>
        <strain evidence="1">Duluth1</strain>
        <tissue evidence="1">Whole animal</tissue>
    </source>
</reference>
<organism evidence="1 2">
    <name type="scientific">Dreissena polymorpha</name>
    <name type="common">Zebra mussel</name>
    <name type="synonym">Mytilus polymorpha</name>
    <dbReference type="NCBI Taxonomy" id="45954"/>
    <lineage>
        <taxon>Eukaryota</taxon>
        <taxon>Metazoa</taxon>
        <taxon>Spiralia</taxon>
        <taxon>Lophotrochozoa</taxon>
        <taxon>Mollusca</taxon>
        <taxon>Bivalvia</taxon>
        <taxon>Autobranchia</taxon>
        <taxon>Heteroconchia</taxon>
        <taxon>Euheterodonta</taxon>
        <taxon>Imparidentia</taxon>
        <taxon>Neoheterodontei</taxon>
        <taxon>Myida</taxon>
        <taxon>Dreissenoidea</taxon>
        <taxon>Dreissenidae</taxon>
        <taxon>Dreissena</taxon>
    </lineage>
</organism>
<sequence length="61" mass="6987">MEAVWQSANSENVRIREDMHRSVQQLRKHTGLSEALDEQEKLEKVYVSSDDEADVKAVAKT</sequence>
<dbReference type="Proteomes" id="UP000828390">
    <property type="component" value="Unassembled WGS sequence"/>
</dbReference>
<comment type="caution">
    <text evidence="1">The sequence shown here is derived from an EMBL/GenBank/DDBJ whole genome shotgun (WGS) entry which is preliminary data.</text>
</comment>
<gene>
    <name evidence="1" type="ORF">DPMN_126376</name>
</gene>
<name>A0A9D4JVJ2_DREPO</name>
<dbReference type="AlphaFoldDB" id="A0A9D4JVJ2"/>
<dbReference type="EMBL" id="JAIWYP010000005">
    <property type="protein sequence ID" value="KAH3824539.1"/>
    <property type="molecule type" value="Genomic_DNA"/>
</dbReference>
<reference evidence="1" key="1">
    <citation type="journal article" date="2019" name="bioRxiv">
        <title>The Genome of the Zebra Mussel, Dreissena polymorpha: A Resource for Invasive Species Research.</title>
        <authorList>
            <person name="McCartney M.A."/>
            <person name="Auch B."/>
            <person name="Kono T."/>
            <person name="Mallez S."/>
            <person name="Zhang Y."/>
            <person name="Obille A."/>
            <person name="Becker A."/>
            <person name="Abrahante J.E."/>
            <person name="Garbe J."/>
            <person name="Badalamenti J.P."/>
            <person name="Herman A."/>
            <person name="Mangelson H."/>
            <person name="Liachko I."/>
            <person name="Sullivan S."/>
            <person name="Sone E.D."/>
            <person name="Koren S."/>
            <person name="Silverstein K.A.T."/>
            <person name="Beckman K.B."/>
            <person name="Gohl D.M."/>
        </authorList>
    </citation>
    <scope>NUCLEOTIDE SEQUENCE</scope>
    <source>
        <strain evidence="1">Duluth1</strain>
        <tissue evidence="1">Whole animal</tissue>
    </source>
</reference>
<accession>A0A9D4JVJ2</accession>